<dbReference type="AlphaFoldDB" id="A0A6I4XW75"/>
<proteinExistence type="predicted"/>
<protein>
    <submittedName>
        <fullName evidence="1">Shikimate kinase</fullName>
    </submittedName>
</protein>
<evidence type="ECO:0000313" key="2">
    <source>
        <dbReference type="Proteomes" id="UP000439965"/>
    </source>
</evidence>
<organism evidence="1 2">
    <name type="scientific">Enterococcus gallinarum</name>
    <dbReference type="NCBI Taxonomy" id="1353"/>
    <lineage>
        <taxon>Bacteria</taxon>
        <taxon>Bacillati</taxon>
        <taxon>Bacillota</taxon>
        <taxon>Bacilli</taxon>
        <taxon>Lactobacillales</taxon>
        <taxon>Enterococcaceae</taxon>
        <taxon>Enterococcus</taxon>
    </lineage>
</organism>
<dbReference type="GO" id="GO:0016301">
    <property type="term" value="F:kinase activity"/>
    <property type="evidence" value="ECO:0007669"/>
    <property type="project" value="UniProtKB-KW"/>
</dbReference>
<name>A0A6I4XW75_ENTGA</name>
<accession>A0A6I4XW75</accession>
<sequence>TIDTTNRLPEEIINEILQQLKE</sequence>
<gene>
    <name evidence="1" type="ORF">GTI89_17710</name>
</gene>
<feature type="non-terminal residue" evidence="1">
    <location>
        <position position="1"/>
    </location>
</feature>
<reference evidence="1 2" key="1">
    <citation type="submission" date="2019-04" db="EMBL/GenBank/DDBJ databases">
        <title>Step-wise assembly of the neonatal virome modulated by breast feeding.</title>
        <authorList>
            <person name="Liang G."/>
            <person name="Bushman F."/>
        </authorList>
    </citation>
    <scope>NUCLEOTIDE SEQUENCE [LARGE SCALE GENOMIC DNA]</scope>
    <source>
        <strain evidence="1 2">E3404</strain>
    </source>
</reference>
<comment type="caution">
    <text evidence="1">The sequence shown here is derived from an EMBL/GenBank/DDBJ whole genome shotgun (WGS) entry which is preliminary data.</text>
</comment>
<dbReference type="Proteomes" id="UP000439965">
    <property type="component" value="Unassembled WGS sequence"/>
</dbReference>
<dbReference type="EMBL" id="WVTI01000298">
    <property type="protein sequence ID" value="MXS27880.1"/>
    <property type="molecule type" value="Genomic_DNA"/>
</dbReference>
<keyword evidence="1" id="KW-0808">Transferase</keyword>
<evidence type="ECO:0000313" key="1">
    <source>
        <dbReference type="EMBL" id="MXS27880.1"/>
    </source>
</evidence>
<keyword evidence="1" id="KW-0418">Kinase</keyword>